<dbReference type="InterPro" id="IPR045051">
    <property type="entry name" value="SBT"/>
</dbReference>
<accession>A0AA41RZZ9</accession>
<feature type="region of interest" description="Disordered" evidence="5">
    <location>
        <begin position="1"/>
        <end position="26"/>
    </location>
</feature>
<keyword evidence="4" id="KW-0720">Serine protease</keyword>
<evidence type="ECO:0000256" key="4">
    <source>
        <dbReference type="ARBA" id="ARBA00022825"/>
    </source>
</evidence>
<dbReference type="Pfam" id="PF17766">
    <property type="entry name" value="fn3_6"/>
    <property type="match status" value="1"/>
</dbReference>
<proteinExistence type="inferred from homology"/>
<dbReference type="EMBL" id="JAJJMA010097108">
    <property type="protein sequence ID" value="MCL7030052.1"/>
    <property type="molecule type" value="Genomic_DNA"/>
</dbReference>
<dbReference type="PANTHER" id="PTHR10795">
    <property type="entry name" value="PROPROTEIN CONVERTASE SUBTILISIN/KEXIN"/>
    <property type="match status" value="1"/>
</dbReference>
<evidence type="ECO:0000313" key="8">
    <source>
        <dbReference type="Proteomes" id="UP001177140"/>
    </source>
</evidence>
<evidence type="ECO:0000256" key="1">
    <source>
        <dbReference type="ARBA" id="ARBA00011073"/>
    </source>
</evidence>
<keyword evidence="3" id="KW-0732">Signal</keyword>
<comment type="caution">
    <text evidence="7">The sequence shown here is derived from an EMBL/GenBank/DDBJ whole genome shotgun (WGS) entry which is preliminary data.</text>
</comment>
<dbReference type="Gene3D" id="2.60.40.2310">
    <property type="match status" value="1"/>
</dbReference>
<feature type="domain" description="Subtilisin-like protease fibronectin type-III" evidence="6">
    <location>
        <begin position="82"/>
        <end position="174"/>
    </location>
</feature>
<keyword evidence="2" id="KW-0645">Protease</keyword>
<gene>
    <name evidence="7" type="ORF">MKW94_022002</name>
</gene>
<dbReference type="GO" id="GO:0006508">
    <property type="term" value="P:proteolysis"/>
    <property type="evidence" value="ECO:0007669"/>
    <property type="project" value="UniProtKB-KW"/>
</dbReference>
<dbReference type="AlphaFoldDB" id="A0AA41RZZ9"/>
<dbReference type="InterPro" id="IPR041469">
    <property type="entry name" value="Subtilisin-like_FN3"/>
</dbReference>
<dbReference type="Gene3D" id="3.40.50.200">
    <property type="entry name" value="Peptidase S8/S53 domain"/>
    <property type="match status" value="1"/>
</dbReference>
<dbReference type="FunFam" id="2.60.40.2310:FF:000001">
    <property type="entry name" value="Subtilisin-like protease SBT1.5"/>
    <property type="match status" value="1"/>
</dbReference>
<dbReference type="GO" id="GO:0004252">
    <property type="term" value="F:serine-type endopeptidase activity"/>
    <property type="evidence" value="ECO:0007669"/>
    <property type="project" value="InterPro"/>
</dbReference>
<protein>
    <recommendedName>
        <fullName evidence="6">Subtilisin-like protease fibronectin type-III domain-containing protein</fullName>
    </recommendedName>
</protein>
<keyword evidence="8" id="KW-1185">Reference proteome</keyword>
<evidence type="ECO:0000259" key="6">
    <source>
        <dbReference type="Pfam" id="PF17766"/>
    </source>
</evidence>
<evidence type="ECO:0000256" key="2">
    <source>
        <dbReference type="ARBA" id="ARBA00022670"/>
    </source>
</evidence>
<organism evidence="7 8">
    <name type="scientific">Papaver nudicaule</name>
    <name type="common">Iceland poppy</name>
    <dbReference type="NCBI Taxonomy" id="74823"/>
    <lineage>
        <taxon>Eukaryota</taxon>
        <taxon>Viridiplantae</taxon>
        <taxon>Streptophyta</taxon>
        <taxon>Embryophyta</taxon>
        <taxon>Tracheophyta</taxon>
        <taxon>Spermatophyta</taxon>
        <taxon>Magnoliopsida</taxon>
        <taxon>Ranunculales</taxon>
        <taxon>Papaveraceae</taxon>
        <taxon>Papaveroideae</taxon>
        <taxon>Papaver</taxon>
    </lineage>
</organism>
<evidence type="ECO:0000256" key="3">
    <source>
        <dbReference type="ARBA" id="ARBA00022729"/>
    </source>
</evidence>
<evidence type="ECO:0000256" key="5">
    <source>
        <dbReference type="SAM" id="MobiDB-lite"/>
    </source>
</evidence>
<name>A0AA41RZZ9_PAPNU</name>
<dbReference type="InterPro" id="IPR036852">
    <property type="entry name" value="Peptidase_S8/S53_dom_sf"/>
</dbReference>
<dbReference type="Proteomes" id="UP001177140">
    <property type="component" value="Unassembled WGS sequence"/>
</dbReference>
<feature type="compositionally biased region" description="Polar residues" evidence="5">
    <location>
        <begin position="10"/>
        <end position="25"/>
    </location>
</feature>
<sequence length="181" mass="19890">RTRDSKKLAMQNSSDSPATPFSYGSGQVRPNAAMDPGLVYDLTTNDYLNFLCGLGYDESKLRALSTAGILYKCPKPYSLTSFNYPSITVPHLHGSITVTRTVKNVGSPGTYKARIRAPPRIRVSVEPKKLTFNNIGEEKTFKVNLKAVNSSNEYAFGGLTWTDGLHFVRSPVVVRAVTVLQ</sequence>
<comment type="similarity">
    <text evidence="1">Belongs to the peptidase S8 family.</text>
</comment>
<feature type="non-terminal residue" evidence="7">
    <location>
        <position position="1"/>
    </location>
</feature>
<evidence type="ECO:0000313" key="7">
    <source>
        <dbReference type="EMBL" id="MCL7030052.1"/>
    </source>
</evidence>
<reference evidence="7" key="1">
    <citation type="submission" date="2022-03" db="EMBL/GenBank/DDBJ databases">
        <title>A functionally conserved STORR gene fusion in Papaver species that diverged 16.8 million years ago.</title>
        <authorList>
            <person name="Catania T."/>
        </authorList>
    </citation>
    <scope>NUCLEOTIDE SEQUENCE</scope>
    <source>
        <strain evidence="7">S-191538</strain>
    </source>
</reference>
<keyword evidence="4" id="KW-0378">Hydrolase</keyword>